<evidence type="ECO:0000313" key="2">
    <source>
        <dbReference type="EMBL" id="WIM68317.1"/>
    </source>
</evidence>
<sequence length="95" mass="9922">MALGAGLFLLGSITPGSLIMTLGALDLVAVIFWPKLTGRASDRKEYSLGNQLVDAALIVIGVVLTFITGMPVFLALTVGGVAALAYRYQKKPTLA</sequence>
<evidence type="ECO:0000256" key="1">
    <source>
        <dbReference type="SAM" id="Phobius"/>
    </source>
</evidence>
<gene>
    <name evidence="2" type="ORF">QP027_02640</name>
</gene>
<dbReference type="RefSeq" id="WP_284825778.1">
    <property type="nucleotide sequence ID" value="NZ_CP126969.1"/>
</dbReference>
<keyword evidence="3" id="KW-1185">Reference proteome</keyword>
<dbReference type="EMBL" id="CP126969">
    <property type="protein sequence ID" value="WIM68317.1"/>
    <property type="molecule type" value="Genomic_DNA"/>
</dbReference>
<evidence type="ECO:0008006" key="4">
    <source>
        <dbReference type="Google" id="ProtNLM"/>
    </source>
</evidence>
<keyword evidence="1" id="KW-0472">Membrane</keyword>
<dbReference type="Proteomes" id="UP001225598">
    <property type="component" value="Chromosome"/>
</dbReference>
<proteinExistence type="predicted"/>
<feature type="transmembrane region" description="Helical" evidence="1">
    <location>
        <begin position="53"/>
        <end position="86"/>
    </location>
</feature>
<reference evidence="2 3" key="1">
    <citation type="submission" date="2023-05" db="EMBL/GenBank/DDBJ databases">
        <title>Corynebacterium suedekumii sp. nov. and Corynebacterium breve sp. nov. isolated from raw cow's milk.</title>
        <authorList>
            <person name="Baer M.K."/>
            <person name="Mehl L."/>
            <person name="Hellmuth R."/>
            <person name="Marke G."/>
            <person name="Lipski A."/>
        </authorList>
    </citation>
    <scope>NUCLEOTIDE SEQUENCE [LARGE SCALE GENOMIC DNA]</scope>
    <source>
        <strain evidence="2 3">R4</strain>
    </source>
</reference>
<keyword evidence="1" id="KW-0812">Transmembrane</keyword>
<accession>A0ABY8VGW4</accession>
<evidence type="ECO:0000313" key="3">
    <source>
        <dbReference type="Proteomes" id="UP001225598"/>
    </source>
</evidence>
<name>A0ABY8VGW4_9CORY</name>
<protein>
    <recommendedName>
        <fullName evidence="4">Chromate transporter</fullName>
    </recommendedName>
</protein>
<organism evidence="2 3">
    <name type="scientific">Corynebacterium breve</name>
    <dbReference type="NCBI Taxonomy" id="3049799"/>
    <lineage>
        <taxon>Bacteria</taxon>
        <taxon>Bacillati</taxon>
        <taxon>Actinomycetota</taxon>
        <taxon>Actinomycetes</taxon>
        <taxon>Mycobacteriales</taxon>
        <taxon>Corynebacteriaceae</taxon>
        <taxon>Corynebacterium</taxon>
    </lineage>
</organism>
<keyword evidence="1" id="KW-1133">Transmembrane helix</keyword>
<feature type="transmembrane region" description="Helical" evidence="1">
    <location>
        <begin position="7"/>
        <end position="33"/>
    </location>
</feature>